<evidence type="ECO:0000313" key="2">
    <source>
        <dbReference type="Proteomes" id="UP000003100"/>
    </source>
</evidence>
<evidence type="ECO:0000313" key="1">
    <source>
        <dbReference type="EMBL" id="EEG50209.1"/>
    </source>
</evidence>
<comment type="caution">
    <text evidence="1">The sequence shown here is derived from an EMBL/GenBank/DDBJ whole genome shotgun (WGS) entry which is preliminary data.</text>
</comment>
<proteinExistence type="predicted"/>
<dbReference type="Proteomes" id="UP000003100">
    <property type="component" value="Unassembled WGS sequence"/>
</dbReference>
<dbReference type="AlphaFoldDB" id="C0CJ34"/>
<dbReference type="EMBL" id="ACBZ01000037">
    <property type="protein sequence ID" value="EEG50209.1"/>
    <property type="molecule type" value="Genomic_DNA"/>
</dbReference>
<dbReference type="HOGENOM" id="CLU_1999486_0_0_9"/>
<sequence length="124" mass="13694">MRRWGCVAFLLYKLPDSGWATGKLACRDAQTLDGATGMSTQAYAPECECLSGLRECDARGNPQVILFGSAADRRHMGLRDKLEVVSRQIGKEGLPYPMVSVIINLKLKSDVRTVEASYEKSRLV</sequence>
<dbReference type="PATRIC" id="fig|476272.21.peg.3859"/>
<gene>
    <name evidence="1" type="ORF">RUMHYD_00851</name>
</gene>
<reference evidence="1 2" key="2">
    <citation type="submission" date="2009-02" db="EMBL/GenBank/DDBJ databases">
        <title>Draft genome sequence of Blautia hydrogenotrophica DSM 10507 (Ruminococcus hydrogenotrophicus DSM 10507).</title>
        <authorList>
            <person name="Sudarsanam P."/>
            <person name="Ley R."/>
            <person name="Guruge J."/>
            <person name="Turnbaugh P.J."/>
            <person name="Mahowald M."/>
            <person name="Liep D."/>
            <person name="Gordon J."/>
        </authorList>
    </citation>
    <scope>NUCLEOTIDE SEQUENCE [LARGE SCALE GENOMIC DNA]</scope>
    <source>
        <strain evidence="2">DSM 10507 / JCM 14656 / S5a33</strain>
    </source>
</reference>
<keyword evidence="2" id="KW-1185">Reference proteome</keyword>
<name>C0CJ34_BLAHS</name>
<organism evidence="1 2">
    <name type="scientific">Blautia hydrogenotrophica (strain DSM 10507 / JCM 14656 / S5a33)</name>
    <name type="common">Ruminococcus hydrogenotrophicus</name>
    <dbReference type="NCBI Taxonomy" id="476272"/>
    <lineage>
        <taxon>Bacteria</taxon>
        <taxon>Bacillati</taxon>
        <taxon>Bacillota</taxon>
        <taxon>Clostridia</taxon>
        <taxon>Lachnospirales</taxon>
        <taxon>Lachnospiraceae</taxon>
        <taxon>Blautia</taxon>
    </lineage>
</organism>
<accession>C0CJ34</accession>
<reference evidence="1 2" key="1">
    <citation type="submission" date="2009-01" db="EMBL/GenBank/DDBJ databases">
        <authorList>
            <person name="Fulton L."/>
            <person name="Clifton S."/>
            <person name="Fulton B."/>
            <person name="Xu J."/>
            <person name="Minx P."/>
            <person name="Pepin K.H."/>
            <person name="Johnson M."/>
            <person name="Bhonagiri V."/>
            <person name="Nash W.E."/>
            <person name="Mardis E.R."/>
            <person name="Wilson R.K."/>
        </authorList>
    </citation>
    <scope>NUCLEOTIDE SEQUENCE [LARGE SCALE GENOMIC DNA]</scope>
    <source>
        <strain evidence="2">DSM 10507 / JCM 14656 / S5a33</strain>
    </source>
</reference>
<protein>
    <submittedName>
        <fullName evidence="1">Uncharacterized protein</fullName>
    </submittedName>
</protein>